<keyword evidence="2" id="KW-0288">FMN</keyword>
<dbReference type="InterPro" id="IPR036188">
    <property type="entry name" value="FAD/NAD-bd_sf"/>
</dbReference>
<evidence type="ECO:0000256" key="1">
    <source>
        <dbReference type="ARBA" id="ARBA00022630"/>
    </source>
</evidence>
<feature type="domain" description="FAD-dependent oxidoreductase 2 FAD-binding" evidence="4">
    <location>
        <begin position="4"/>
        <end position="397"/>
    </location>
</feature>
<dbReference type="NCBIfam" id="TIGR03378">
    <property type="entry name" value="glycerol3P_GlpB"/>
    <property type="match status" value="1"/>
</dbReference>
<evidence type="ECO:0000259" key="4">
    <source>
        <dbReference type="Pfam" id="PF00890"/>
    </source>
</evidence>
<dbReference type="InterPro" id="IPR009158">
    <property type="entry name" value="G3P_DH_GlpB_su"/>
</dbReference>
<dbReference type="Pfam" id="PF00890">
    <property type="entry name" value="FAD_binding_2"/>
    <property type="match status" value="1"/>
</dbReference>
<evidence type="ECO:0000256" key="2">
    <source>
        <dbReference type="ARBA" id="ARBA00022643"/>
    </source>
</evidence>
<dbReference type="RefSeq" id="WP_121698577.1">
    <property type="nucleotide sequence ID" value="NZ_JBCLPP010000012.1"/>
</dbReference>
<dbReference type="Proteomes" id="UP001565200">
    <property type="component" value="Unassembled WGS sequence"/>
</dbReference>
<dbReference type="NCBIfam" id="NF003720">
    <property type="entry name" value="PRK05329.1-3"/>
    <property type="match status" value="1"/>
</dbReference>
<comment type="caution">
    <text evidence="5">The sequence shown here is derived from an EMBL/GenBank/DDBJ whole genome shotgun (WGS) entry which is preliminary data.</text>
</comment>
<sequence>MKYDTIIIGGGISGLVSGIKLAKSGSKVAIVSAGQSALHFSSGSMALFGHDAGGDILHPLEAIAELPATHPYSKIGPDAVKRMLPEVKPLFAEAGITLNGTEEKNHFRLTPVGAFKPAWLSMLDYATVDSPDNIPWGKVAIVNLKGYLDFYPDFIARGLNACGLDCVTREFTHVELEVLRKSSTEMRATNIARVITGRVLDDFARDINRIIDDTQADTVLMPAVVGLFDEEPVKRLSGLVKRPLRYVSTMPMSLGGMRAQMRLRNHFQKLGGTYLIGDSVSYGVMEDNRLKSVYTVNLDDMPLEADNFILATGSFFSHGLKATPDTIYEPIFGLDVNASHSRPDWYDTDMYNAQNYMKFGVVTDEDFHVFKEQSPILNFRAIGAVVGAHDALKEESGAGVSILSALKVANDIINGK</sequence>
<accession>A0ABV4CWC6</accession>
<proteinExistence type="predicted"/>
<dbReference type="EC" id="1.1.5.3" evidence="5"/>
<dbReference type="InterPro" id="IPR003953">
    <property type="entry name" value="FAD-dep_OxRdtase_2_FAD-bd"/>
</dbReference>
<dbReference type="SUPFAM" id="SSF51905">
    <property type="entry name" value="FAD/NAD(P)-binding domain"/>
    <property type="match status" value="1"/>
</dbReference>
<dbReference type="GO" id="GO:0004368">
    <property type="term" value="F:glycerol-3-phosphate dehydrogenase (quinone) activity"/>
    <property type="evidence" value="ECO:0007669"/>
    <property type="project" value="UniProtKB-EC"/>
</dbReference>
<keyword evidence="3 5" id="KW-0560">Oxidoreductase</keyword>
<gene>
    <name evidence="5" type="primary">glpB</name>
    <name evidence="5" type="ORF">AAK873_05810</name>
</gene>
<evidence type="ECO:0000256" key="3">
    <source>
        <dbReference type="ARBA" id="ARBA00023002"/>
    </source>
</evidence>
<dbReference type="EMBL" id="JBCLPP010000012">
    <property type="protein sequence ID" value="MEY8245131.1"/>
    <property type="molecule type" value="Genomic_DNA"/>
</dbReference>
<dbReference type="NCBIfam" id="NF003719">
    <property type="entry name" value="PRK05329.1-2"/>
    <property type="match status" value="1"/>
</dbReference>
<reference evidence="5 6" key="1">
    <citation type="submission" date="2024-03" db="EMBL/GenBank/DDBJ databases">
        <title>Mouse gut bacterial collection (mGBC) of GemPharmatech.</title>
        <authorList>
            <person name="He Y."/>
            <person name="Dong L."/>
            <person name="Wu D."/>
            <person name="Gao X."/>
            <person name="Lin Z."/>
        </authorList>
    </citation>
    <scope>NUCLEOTIDE SEQUENCE [LARGE SCALE GENOMIC DNA]</scope>
    <source>
        <strain evidence="5 6">54-13</strain>
    </source>
</reference>
<keyword evidence="1" id="KW-0285">Flavoprotein</keyword>
<name>A0ABV4CWC6_9BACT</name>
<dbReference type="Gene3D" id="3.50.50.60">
    <property type="entry name" value="FAD/NAD(P)-binding domain"/>
    <property type="match status" value="1"/>
</dbReference>
<evidence type="ECO:0000313" key="6">
    <source>
        <dbReference type="Proteomes" id="UP001565200"/>
    </source>
</evidence>
<evidence type="ECO:0000313" key="5">
    <source>
        <dbReference type="EMBL" id="MEY8245131.1"/>
    </source>
</evidence>
<organism evidence="5 6">
    <name type="scientific">Heminiphilus faecis</name>
    <dbReference type="NCBI Taxonomy" id="2601703"/>
    <lineage>
        <taxon>Bacteria</taxon>
        <taxon>Pseudomonadati</taxon>
        <taxon>Bacteroidota</taxon>
        <taxon>Bacteroidia</taxon>
        <taxon>Bacteroidales</taxon>
        <taxon>Muribaculaceae</taxon>
        <taxon>Heminiphilus</taxon>
    </lineage>
</organism>
<keyword evidence="6" id="KW-1185">Reference proteome</keyword>
<protein>
    <submittedName>
        <fullName evidence="5">Glycerol-3-phosphate dehydrogenase subunit GlpB</fullName>
        <ecNumber evidence="5">1.1.5.3</ecNumber>
    </submittedName>
</protein>
<dbReference type="PIRSF" id="PIRSF000141">
    <property type="entry name" value="Anaerobic_G3P_dh"/>
    <property type="match status" value="1"/>
</dbReference>